<proteinExistence type="predicted"/>
<dbReference type="EMBL" id="JANPWB010000015">
    <property type="protein sequence ID" value="KAJ1091505.1"/>
    <property type="molecule type" value="Genomic_DNA"/>
</dbReference>
<sequence length="99" mass="11091">MDRQAHAIKMQLQKNRVRSCSTFQDTHAAVPILIVALLGSIVAQADDDVNISNQGNDGGDVHQTVNIYNHETIININEFNGWNSWDSIFDFNRVSILIP</sequence>
<reference evidence="1" key="1">
    <citation type="journal article" date="2022" name="bioRxiv">
        <title>Sequencing and chromosome-scale assembly of the giantPleurodeles waltlgenome.</title>
        <authorList>
            <person name="Brown T."/>
            <person name="Elewa A."/>
            <person name="Iarovenko S."/>
            <person name="Subramanian E."/>
            <person name="Araus A.J."/>
            <person name="Petzold A."/>
            <person name="Susuki M."/>
            <person name="Suzuki K.-i.T."/>
            <person name="Hayashi T."/>
            <person name="Toyoda A."/>
            <person name="Oliveira C."/>
            <person name="Osipova E."/>
            <person name="Leigh N.D."/>
            <person name="Simon A."/>
            <person name="Yun M.H."/>
        </authorList>
    </citation>
    <scope>NUCLEOTIDE SEQUENCE</scope>
    <source>
        <strain evidence="1">20211129_DDA</strain>
        <tissue evidence="1">Liver</tissue>
    </source>
</reference>
<gene>
    <name evidence="1" type="ORF">NDU88_004626</name>
</gene>
<accession>A0AAV7LV69</accession>
<dbReference type="Proteomes" id="UP001066276">
    <property type="component" value="Chromosome 11"/>
</dbReference>
<evidence type="ECO:0000313" key="2">
    <source>
        <dbReference type="Proteomes" id="UP001066276"/>
    </source>
</evidence>
<comment type="caution">
    <text evidence="1">The sequence shown here is derived from an EMBL/GenBank/DDBJ whole genome shotgun (WGS) entry which is preliminary data.</text>
</comment>
<keyword evidence="2" id="KW-1185">Reference proteome</keyword>
<name>A0AAV7LV69_PLEWA</name>
<protein>
    <submittedName>
        <fullName evidence="1">Uncharacterized protein</fullName>
    </submittedName>
</protein>
<dbReference type="AlphaFoldDB" id="A0AAV7LV69"/>
<evidence type="ECO:0000313" key="1">
    <source>
        <dbReference type="EMBL" id="KAJ1091505.1"/>
    </source>
</evidence>
<organism evidence="1 2">
    <name type="scientific">Pleurodeles waltl</name>
    <name type="common">Iberian ribbed newt</name>
    <dbReference type="NCBI Taxonomy" id="8319"/>
    <lineage>
        <taxon>Eukaryota</taxon>
        <taxon>Metazoa</taxon>
        <taxon>Chordata</taxon>
        <taxon>Craniata</taxon>
        <taxon>Vertebrata</taxon>
        <taxon>Euteleostomi</taxon>
        <taxon>Amphibia</taxon>
        <taxon>Batrachia</taxon>
        <taxon>Caudata</taxon>
        <taxon>Salamandroidea</taxon>
        <taxon>Salamandridae</taxon>
        <taxon>Pleurodelinae</taxon>
        <taxon>Pleurodeles</taxon>
    </lineage>
</organism>